<name>A0ABN1AG24_9ACTN</name>
<dbReference type="Proteomes" id="UP001500909">
    <property type="component" value="Unassembled WGS sequence"/>
</dbReference>
<dbReference type="RefSeq" id="WP_346097094.1">
    <property type="nucleotide sequence ID" value="NZ_BAAABY010000032.1"/>
</dbReference>
<comment type="caution">
    <text evidence="1">The sequence shown here is derived from an EMBL/GenBank/DDBJ whole genome shotgun (WGS) entry which is preliminary data.</text>
</comment>
<reference evidence="1 2" key="1">
    <citation type="journal article" date="2019" name="Int. J. Syst. Evol. Microbiol.">
        <title>The Global Catalogue of Microorganisms (GCM) 10K type strain sequencing project: providing services to taxonomists for standard genome sequencing and annotation.</title>
        <authorList>
            <consortium name="The Broad Institute Genomics Platform"/>
            <consortium name="The Broad Institute Genome Sequencing Center for Infectious Disease"/>
            <person name="Wu L."/>
            <person name="Ma J."/>
        </authorList>
    </citation>
    <scope>NUCLEOTIDE SEQUENCE [LARGE SCALE GENOMIC DNA]</scope>
    <source>
        <strain evidence="1 2">JCM 4805</strain>
    </source>
</reference>
<sequence length="82" mass="9669">MRGSCPSTKDPELTRRLTERRTDGRVERLLVIRIEDLNWNCHQHITPRYSEAELGEALAPIRERMVELEEQNEALRALLKEE</sequence>
<organism evidence="1 2">
    <name type="scientific">Streptomyces olivaceiscleroticus</name>
    <dbReference type="NCBI Taxonomy" id="68245"/>
    <lineage>
        <taxon>Bacteria</taxon>
        <taxon>Bacillati</taxon>
        <taxon>Actinomycetota</taxon>
        <taxon>Actinomycetes</taxon>
        <taxon>Kitasatosporales</taxon>
        <taxon>Streptomycetaceae</taxon>
        <taxon>Streptomyces</taxon>
    </lineage>
</organism>
<evidence type="ECO:0000313" key="2">
    <source>
        <dbReference type="Proteomes" id="UP001500909"/>
    </source>
</evidence>
<proteinExistence type="predicted"/>
<protein>
    <submittedName>
        <fullName evidence="1">Uncharacterized protein</fullName>
    </submittedName>
</protein>
<accession>A0ABN1AG24</accession>
<evidence type="ECO:0000313" key="1">
    <source>
        <dbReference type="EMBL" id="GAA0475542.1"/>
    </source>
</evidence>
<keyword evidence="2" id="KW-1185">Reference proteome</keyword>
<gene>
    <name evidence="1" type="ORF">GCM10010361_44960</name>
</gene>
<dbReference type="EMBL" id="BAAABY010000032">
    <property type="protein sequence ID" value="GAA0475542.1"/>
    <property type="molecule type" value="Genomic_DNA"/>
</dbReference>